<dbReference type="AlphaFoldDB" id="A0A285V2M3"/>
<name>A0A285V2M3_9HYPH</name>
<sequence length="47" mass="5189">DQDIAFAQFAEACLQTRPVITRSGSAILMEMTLNHPDREQGITLQGN</sequence>
<accession>A0A285V2M3</accession>
<gene>
    <name evidence="1" type="ORF">SAMN05892877_15217</name>
</gene>
<feature type="non-terminal residue" evidence="1">
    <location>
        <position position="1"/>
    </location>
</feature>
<reference evidence="1 2" key="1">
    <citation type="submission" date="2017-08" db="EMBL/GenBank/DDBJ databases">
        <authorList>
            <person name="de Groot N.N."/>
        </authorList>
    </citation>
    <scope>NUCLEOTIDE SEQUENCE [LARGE SCALE GENOMIC DNA]</scope>
    <source>
        <strain evidence="1 2">JC85</strain>
    </source>
</reference>
<dbReference type="Proteomes" id="UP000219167">
    <property type="component" value="Unassembled WGS sequence"/>
</dbReference>
<keyword evidence="2" id="KW-1185">Reference proteome</keyword>
<evidence type="ECO:0000313" key="1">
    <source>
        <dbReference type="EMBL" id="SOC48352.1"/>
    </source>
</evidence>
<dbReference type="EMBL" id="OBQD01000052">
    <property type="protein sequence ID" value="SOC48352.1"/>
    <property type="molecule type" value="Genomic_DNA"/>
</dbReference>
<proteinExistence type="predicted"/>
<protein>
    <submittedName>
        <fullName evidence="1">Uncharacterized protein</fullName>
    </submittedName>
</protein>
<organism evidence="1 2">
    <name type="scientific">Rhizobium subbaraonis</name>
    <dbReference type="NCBI Taxonomy" id="908946"/>
    <lineage>
        <taxon>Bacteria</taxon>
        <taxon>Pseudomonadati</taxon>
        <taxon>Pseudomonadota</taxon>
        <taxon>Alphaproteobacteria</taxon>
        <taxon>Hyphomicrobiales</taxon>
        <taxon>Rhizobiaceae</taxon>
        <taxon>Rhizobium/Agrobacterium group</taxon>
        <taxon>Rhizobium</taxon>
    </lineage>
</organism>
<evidence type="ECO:0000313" key="2">
    <source>
        <dbReference type="Proteomes" id="UP000219167"/>
    </source>
</evidence>